<proteinExistence type="inferred from homology"/>
<keyword evidence="7" id="KW-1185">Reference proteome</keyword>
<keyword evidence="3" id="KW-0815">Transposition</keyword>
<comment type="similarity">
    <text evidence="2">Belongs to the transposase mutator family.</text>
</comment>
<gene>
    <name evidence="6" type="ORF">CKO28_26830</name>
</gene>
<dbReference type="Proteomes" id="UP001296873">
    <property type="component" value="Unassembled WGS sequence"/>
</dbReference>
<keyword evidence="5" id="KW-0233">DNA recombination</keyword>
<organism evidence="6 7">
    <name type="scientific">Rhodovibrio sodomensis</name>
    <dbReference type="NCBI Taxonomy" id="1088"/>
    <lineage>
        <taxon>Bacteria</taxon>
        <taxon>Pseudomonadati</taxon>
        <taxon>Pseudomonadota</taxon>
        <taxon>Alphaproteobacteria</taxon>
        <taxon>Rhodospirillales</taxon>
        <taxon>Rhodovibrionaceae</taxon>
        <taxon>Rhodovibrio</taxon>
    </lineage>
</organism>
<dbReference type="InterPro" id="IPR001207">
    <property type="entry name" value="Transposase_mutator"/>
</dbReference>
<feature type="non-terminal residue" evidence="6">
    <location>
        <position position="1"/>
    </location>
</feature>
<evidence type="ECO:0000256" key="4">
    <source>
        <dbReference type="ARBA" id="ARBA00023125"/>
    </source>
</evidence>
<name>A0ABS1DM31_9PROT</name>
<evidence type="ECO:0000256" key="5">
    <source>
        <dbReference type="ARBA" id="ARBA00023172"/>
    </source>
</evidence>
<reference evidence="6 7" key="1">
    <citation type="journal article" date="2020" name="Microorganisms">
        <title>Osmotic Adaptation and Compatible Solute Biosynthesis of Phototrophic Bacteria as Revealed from Genome Analyses.</title>
        <authorList>
            <person name="Imhoff J.F."/>
            <person name="Rahn T."/>
            <person name="Kunzel S."/>
            <person name="Keller A."/>
            <person name="Neulinger S.C."/>
        </authorList>
    </citation>
    <scope>NUCLEOTIDE SEQUENCE [LARGE SCALE GENOMIC DNA]</scope>
    <source>
        <strain evidence="6 7">DSM 9895</strain>
    </source>
</reference>
<sequence>LERLNKEVKRRTNVVGIFPNEEAVERLVGAVLLEQHEDWAVTHRYMPVETLQALCQPEDTDTPPALAAE</sequence>
<evidence type="ECO:0000313" key="7">
    <source>
        <dbReference type="Proteomes" id="UP001296873"/>
    </source>
</evidence>
<accession>A0ABS1DM31</accession>
<evidence type="ECO:0000256" key="1">
    <source>
        <dbReference type="ARBA" id="ARBA00002190"/>
    </source>
</evidence>
<protein>
    <submittedName>
        <fullName evidence="6">IS256 family transposase</fullName>
    </submittedName>
</protein>
<keyword evidence="4" id="KW-0238">DNA-binding</keyword>
<evidence type="ECO:0000313" key="6">
    <source>
        <dbReference type="EMBL" id="MBK1671611.1"/>
    </source>
</evidence>
<dbReference type="EMBL" id="NRRL01000248">
    <property type="protein sequence ID" value="MBK1671611.1"/>
    <property type="molecule type" value="Genomic_DNA"/>
</dbReference>
<evidence type="ECO:0000256" key="3">
    <source>
        <dbReference type="ARBA" id="ARBA00022578"/>
    </source>
</evidence>
<comment type="function">
    <text evidence="1">Required for the transposition of the insertion element.</text>
</comment>
<dbReference type="RefSeq" id="WP_200344699.1">
    <property type="nucleotide sequence ID" value="NZ_NRRL01000248.1"/>
</dbReference>
<comment type="caution">
    <text evidence="6">The sequence shown here is derived from an EMBL/GenBank/DDBJ whole genome shotgun (WGS) entry which is preliminary data.</text>
</comment>
<dbReference type="Pfam" id="PF00872">
    <property type="entry name" value="Transposase_mut"/>
    <property type="match status" value="1"/>
</dbReference>
<evidence type="ECO:0000256" key="2">
    <source>
        <dbReference type="ARBA" id="ARBA00010961"/>
    </source>
</evidence>